<sequence>MALKQETINCLNAYADRQAEINNVSTEVVEKGLKFAVTPQVQYEWAARLSTPTGFLSEVDIDTCEDQIIEQLGFAEPGLVSSTTDTKGGTARDPSNLGGPDAVQYTLVKINHDTYVTFDELNKLARKSDQFQVRLGQLRLESKRLDIMRIGFNGVKHSKTSDKKTYPLGQDVAIGWLQRVRDNAPEHNMTETVAGSGKVKVGKGQKHTSIDQLVVDAVSLIPEQYRSGLKIYVSNDLMVDRQMKLIEKSTVTEIGKEITQEAYYTINGLTATTPAFFPSGTLMITAPKNLAIRIQEGSQRSSNKVQDELDRYVMFSQANECFAVKNYEGIVLVENIVIEDASTGD</sequence>
<evidence type="ECO:0000256" key="1">
    <source>
        <dbReference type="SAM" id="MobiDB-lite"/>
    </source>
</evidence>
<organism evidence="2 3">
    <name type="scientific">Wohlfahrtiimonas larvae</name>
    <dbReference type="NCBI Taxonomy" id="1157986"/>
    <lineage>
        <taxon>Bacteria</taxon>
        <taxon>Pseudomonadati</taxon>
        <taxon>Pseudomonadota</taxon>
        <taxon>Gammaproteobacteria</taxon>
        <taxon>Cardiobacteriales</taxon>
        <taxon>Ignatzschineriaceae</taxon>
        <taxon>Wohlfahrtiimonas</taxon>
    </lineage>
</organism>
<dbReference type="Proteomes" id="UP001500631">
    <property type="component" value="Unassembled WGS sequence"/>
</dbReference>
<accession>A0ABP9N0G5</accession>
<dbReference type="RefSeq" id="WP_345668198.1">
    <property type="nucleotide sequence ID" value="NZ_BAABKE010000011.1"/>
</dbReference>
<dbReference type="Pfam" id="PF05125">
    <property type="entry name" value="Phage_cap_P2"/>
    <property type="match status" value="1"/>
</dbReference>
<gene>
    <name evidence="2" type="ORF">GCM10023338_23520</name>
</gene>
<keyword evidence="3" id="KW-1185">Reference proteome</keyword>
<feature type="region of interest" description="Disordered" evidence="1">
    <location>
        <begin position="79"/>
        <end position="98"/>
    </location>
</feature>
<reference evidence="3" key="1">
    <citation type="journal article" date="2019" name="Int. J. Syst. Evol. Microbiol.">
        <title>The Global Catalogue of Microorganisms (GCM) 10K type strain sequencing project: providing services to taxonomists for standard genome sequencing and annotation.</title>
        <authorList>
            <consortium name="The Broad Institute Genomics Platform"/>
            <consortium name="The Broad Institute Genome Sequencing Center for Infectious Disease"/>
            <person name="Wu L."/>
            <person name="Ma J."/>
        </authorList>
    </citation>
    <scope>NUCLEOTIDE SEQUENCE [LARGE SCALE GENOMIC DNA]</scope>
    <source>
        <strain evidence="3">JCM 18424</strain>
    </source>
</reference>
<protein>
    <submittedName>
        <fullName evidence="2">Phage major capsid protein, P2 family</fullName>
    </submittedName>
</protein>
<dbReference type="InterPro" id="IPR006441">
    <property type="entry name" value="Phage_P2_GpN"/>
</dbReference>
<evidence type="ECO:0000313" key="2">
    <source>
        <dbReference type="EMBL" id="GAA5104191.1"/>
    </source>
</evidence>
<proteinExistence type="predicted"/>
<dbReference type="EMBL" id="BAABKE010000011">
    <property type="protein sequence ID" value="GAA5104191.1"/>
    <property type="molecule type" value="Genomic_DNA"/>
</dbReference>
<name>A0ABP9N0G5_9GAMM</name>
<comment type="caution">
    <text evidence="2">The sequence shown here is derived from an EMBL/GenBank/DDBJ whole genome shotgun (WGS) entry which is preliminary data.</text>
</comment>
<evidence type="ECO:0000313" key="3">
    <source>
        <dbReference type="Proteomes" id="UP001500631"/>
    </source>
</evidence>